<protein>
    <submittedName>
        <fullName evidence="2">Streptogramin lyase</fullName>
    </submittedName>
</protein>
<evidence type="ECO:0000256" key="1">
    <source>
        <dbReference type="SAM" id="MobiDB-lite"/>
    </source>
</evidence>
<dbReference type="EMBL" id="JAUSWL010000003">
    <property type="protein sequence ID" value="MDQ0543062.1"/>
    <property type="molecule type" value="Genomic_DNA"/>
</dbReference>
<dbReference type="Proteomes" id="UP001223420">
    <property type="component" value="Unassembled WGS sequence"/>
</dbReference>
<accession>A0AAJ1TTH6</accession>
<keyword evidence="2" id="KW-0456">Lyase</keyword>
<organism evidence="2 3">
    <name type="scientific">Methylobacterium brachiatum</name>
    <dbReference type="NCBI Taxonomy" id="269660"/>
    <lineage>
        <taxon>Bacteria</taxon>
        <taxon>Pseudomonadati</taxon>
        <taxon>Pseudomonadota</taxon>
        <taxon>Alphaproteobacteria</taxon>
        <taxon>Hyphomicrobiales</taxon>
        <taxon>Methylobacteriaceae</taxon>
        <taxon>Methylobacterium</taxon>
    </lineage>
</organism>
<feature type="compositionally biased region" description="Low complexity" evidence="1">
    <location>
        <begin position="22"/>
        <end position="38"/>
    </location>
</feature>
<dbReference type="AlphaFoldDB" id="A0AAJ1TTH6"/>
<proteinExistence type="predicted"/>
<evidence type="ECO:0000313" key="3">
    <source>
        <dbReference type="Proteomes" id="UP001223420"/>
    </source>
</evidence>
<sequence>MLPPVERPTKPFGTRRPAAFDAAPGATPEPRAGGAARPAGSLAWALRISGLVGLLALVATHQLARLGQTIPAPTQLALGGRAVPADPETTGSITAAGAARATRLDPCLLPALDRPHP</sequence>
<evidence type="ECO:0000313" key="2">
    <source>
        <dbReference type="EMBL" id="MDQ0543062.1"/>
    </source>
</evidence>
<dbReference type="RefSeq" id="WP_230365961.1">
    <property type="nucleotide sequence ID" value="NZ_JAJALK010000004.1"/>
</dbReference>
<feature type="region of interest" description="Disordered" evidence="1">
    <location>
        <begin position="1"/>
        <end position="38"/>
    </location>
</feature>
<gene>
    <name evidence="2" type="ORF">QO001_001988</name>
</gene>
<name>A0AAJ1TTH6_9HYPH</name>
<comment type="caution">
    <text evidence="2">The sequence shown here is derived from an EMBL/GenBank/DDBJ whole genome shotgun (WGS) entry which is preliminary data.</text>
</comment>
<dbReference type="GO" id="GO:0016829">
    <property type="term" value="F:lyase activity"/>
    <property type="evidence" value="ECO:0007669"/>
    <property type="project" value="UniProtKB-KW"/>
</dbReference>
<reference evidence="2" key="1">
    <citation type="submission" date="2023-07" db="EMBL/GenBank/DDBJ databases">
        <title>Genomic Encyclopedia of Type Strains, Phase IV (KMG-IV): sequencing the most valuable type-strain genomes for metagenomic binning, comparative biology and taxonomic classification.</title>
        <authorList>
            <person name="Goeker M."/>
        </authorList>
    </citation>
    <scope>NUCLEOTIDE SEQUENCE</scope>
    <source>
        <strain evidence="2">DSM 19569</strain>
    </source>
</reference>